<organism evidence="1 2">
    <name type="scientific">Mycena metata</name>
    <dbReference type="NCBI Taxonomy" id="1033252"/>
    <lineage>
        <taxon>Eukaryota</taxon>
        <taxon>Fungi</taxon>
        <taxon>Dikarya</taxon>
        <taxon>Basidiomycota</taxon>
        <taxon>Agaricomycotina</taxon>
        <taxon>Agaricomycetes</taxon>
        <taxon>Agaricomycetidae</taxon>
        <taxon>Agaricales</taxon>
        <taxon>Marasmiineae</taxon>
        <taxon>Mycenaceae</taxon>
        <taxon>Mycena</taxon>
    </lineage>
</organism>
<proteinExistence type="predicted"/>
<comment type="caution">
    <text evidence="1">The sequence shown here is derived from an EMBL/GenBank/DDBJ whole genome shotgun (WGS) entry which is preliminary data.</text>
</comment>
<protein>
    <submittedName>
        <fullName evidence="1">Uncharacterized protein</fullName>
    </submittedName>
</protein>
<gene>
    <name evidence="1" type="ORF">B0H16DRAFT_538327</name>
</gene>
<name>A0AAD7JEL5_9AGAR</name>
<evidence type="ECO:0000313" key="2">
    <source>
        <dbReference type="Proteomes" id="UP001215598"/>
    </source>
</evidence>
<dbReference type="AlphaFoldDB" id="A0AAD7JEL5"/>
<dbReference type="EMBL" id="JARKIB010000034">
    <property type="protein sequence ID" value="KAJ7761752.1"/>
    <property type="molecule type" value="Genomic_DNA"/>
</dbReference>
<keyword evidence="2" id="KW-1185">Reference proteome</keyword>
<dbReference type="Proteomes" id="UP001215598">
    <property type="component" value="Unassembled WGS sequence"/>
</dbReference>
<evidence type="ECO:0000313" key="1">
    <source>
        <dbReference type="EMBL" id="KAJ7761752.1"/>
    </source>
</evidence>
<reference evidence="1" key="1">
    <citation type="submission" date="2023-03" db="EMBL/GenBank/DDBJ databases">
        <title>Massive genome expansion in bonnet fungi (Mycena s.s.) driven by repeated elements and novel gene families across ecological guilds.</title>
        <authorList>
            <consortium name="Lawrence Berkeley National Laboratory"/>
            <person name="Harder C.B."/>
            <person name="Miyauchi S."/>
            <person name="Viragh M."/>
            <person name="Kuo A."/>
            <person name="Thoen E."/>
            <person name="Andreopoulos B."/>
            <person name="Lu D."/>
            <person name="Skrede I."/>
            <person name="Drula E."/>
            <person name="Henrissat B."/>
            <person name="Morin E."/>
            <person name="Kohler A."/>
            <person name="Barry K."/>
            <person name="LaButti K."/>
            <person name="Morin E."/>
            <person name="Salamov A."/>
            <person name="Lipzen A."/>
            <person name="Mereny Z."/>
            <person name="Hegedus B."/>
            <person name="Baldrian P."/>
            <person name="Stursova M."/>
            <person name="Weitz H."/>
            <person name="Taylor A."/>
            <person name="Grigoriev I.V."/>
            <person name="Nagy L.G."/>
            <person name="Martin F."/>
            <person name="Kauserud H."/>
        </authorList>
    </citation>
    <scope>NUCLEOTIDE SEQUENCE</scope>
    <source>
        <strain evidence="1">CBHHK182m</strain>
    </source>
</reference>
<accession>A0AAD7JEL5</accession>
<sequence>MLKYIRMHLPSSNELGAGKKRHSLARSLSPSPFSAACGEVERRWDRCGSMGECARAFRVRGSRRGFDDLPILPGIAISPRTLPSKRRDVQYPSARACTSLALPIRCVFRARLQVRVRFPAFRLTLIPSHPTGIPSRLDAVDAGCVGLHVPRCCLAVNSACRNRSADFKRPTSASNALLLAAGVHCYPSPLLAVSSARASWAARHSALPDRTCRDGHSMTIALLSARSPRAFDDYVAAAWVVSVVGI</sequence>